<name>A0A2N3LPJ0_9BACI</name>
<reference evidence="2 3" key="1">
    <citation type="submission" date="2017-11" db="EMBL/GenBank/DDBJ databases">
        <title>Bacillus camelliae sp. nov., isolated from pu'er tea.</title>
        <authorList>
            <person name="Niu L."/>
        </authorList>
    </citation>
    <scope>NUCLEOTIDE SEQUENCE [LARGE SCALE GENOMIC DNA]</scope>
    <source>
        <strain evidence="2 3">7578-1</strain>
    </source>
</reference>
<keyword evidence="3" id="KW-1185">Reference proteome</keyword>
<dbReference type="PANTHER" id="PTHR46565">
    <property type="entry name" value="COLD SHOCK DOMAIN PROTEIN 2"/>
    <property type="match status" value="1"/>
</dbReference>
<evidence type="ECO:0000313" key="3">
    <source>
        <dbReference type="Proteomes" id="UP000233440"/>
    </source>
</evidence>
<dbReference type="PANTHER" id="PTHR46565:SF20">
    <property type="entry name" value="COLD SHOCK DOMAIN-CONTAINING PROTEIN 4"/>
    <property type="match status" value="1"/>
</dbReference>
<dbReference type="Pfam" id="PF00313">
    <property type="entry name" value="CSD"/>
    <property type="match status" value="1"/>
</dbReference>
<dbReference type="InterPro" id="IPR002059">
    <property type="entry name" value="CSP_DNA-bd"/>
</dbReference>
<dbReference type="Proteomes" id="UP000233440">
    <property type="component" value="Unassembled WGS sequence"/>
</dbReference>
<dbReference type="Gene3D" id="2.40.50.140">
    <property type="entry name" value="Nucleic acid-binding proteins"/>
    <property type="match status" value="1"/>
</dbReference>
<evidence type="ECO:0000259" key="1">
    <source>
        <dbReference type="PROSITE" id="PS51857"/>
    </source>
</evidence>
<accession>A0A2N3LPJ0</accession>
<dbReference type="CDD" id="cd04458">
    <property type="entry name" value="CSP_CDS"/>
    <property type="match status" value="1"/>
</dbReference>
<dbReference type="RefSeq" id="WP_101352192.1">
    <property type="nucleotide sequence ID" value="NZ_PIQO01000001.1"/>
</dbReference>
<dbReference type="SMART" id="SM00357">
    <property type="entry name" value="CSP"/>
    <property type="match status" value="1"/>
</dbReference>
<comment type="caution">
    <text evidence="2">The sequence shown here is derived from an EMBL/GenBank/DDBJ whole genome shotgun (WGS) entry which is preliminary data.</text>
</comment>
<feature type="domain" description="CSD" evidence="1">
    <location>
        <begin position="1"/>
        <end position="69"/>
    </location>
</feature>
<dbReference type="InterPro" id="IPR011129">
    <property type="entry name" value="CSD"/>
</dbReference>
<organism evidence="2 3">
    <name type="scientific">Heyndrickxia camelliae</name>
    <dbReference type="NCBI Taxonomy" id="1707093"/>
    <lineage>
        <taxon>Bacteria</taxon>
        <taxon>Bacillati</taxon>
        <taxon>Bacillota</taxon>
        <taxon>Bacilli</taxon>
        <taxon>Bacillales</taxon>
        <taxon>Bacillaceae</taxon>
        <taxon>Heyndrickxia</taxon>
    </lineage>
</organism>
<dbReference type="EMBL" id="PIQO01000001">
    <property type="protein sequence ID" value="PKR86541.1"/>
    <property type="molecule type" value="Genomic_DNA"/>
</dbReference>
<sequence>MEQGTTKWFPSEKGFGFIKRENGNAVFVHFSAIQSKGYKYLDESKQVTEKGPRVDKQLAFKKLNLKQTY</sequence>
<proteinExistence type="predicted"/>
<dbReference type="PRINTS" id="PR00050">
    <property type="entry name" value="COLDSHOCK"/>
</dbReference>
<gene>
    <name evidence="2" type="ORF">CWO92_00275</name>
</gene>
<protein>
    <submittedName>
        <fullName evidence="2">Cold-shock protein</fullName>
    </submittedName>
</protein>
<dbReference type="SUPFAM" id="SSF50249">
    <property type="entry name" value="Nucleic acid-binding proteins"/>
    <property type="match status" value="1"/>
</dbReference>
<evidence type="ECO:0000313" key="2">
    <source>
        <dbReference type="EMBL" id="PKR86541.1"/>
    </source>
</evidence>
<dbReference type="GO" id="GO:0003676">
    <property type="term" value="F:nucleic acid binding"/>
    <property type="evidence" value="ECO:0007669"/>
    <property type="project" value="InterPro"/>
</dbReference>
<dbReference type="OrthoDB" id="9805039at2"/>
<dbReference type="AlphaFoldDB" id="A0A2N3LPJ0"/>
<dbReference type="InterPro" id="IPR012340">
    <property type="entry name" value="NA-bd_OB-fold"/>
</dbReference>
<dbReference type="PROSITE" id="PS51857">
    <property type="entry name" value="CSD_2"/>
    <property type="match status" value="1"/>
</dbReference>